<dbReference type="SMART" id="SM00382">
    <property type="entry name" value="AAA"/>
    <property type="match status" value="1"/>
</dbReference>
<evidence type="ECO:0000256" key="1">
    <source>
        <dbReference type="ARBA" id="ARBA00004651"/>
    </source>
</evidence>
<comment type="subcellular location">
    <subcellularLocation>
        <location evidence="1">Cell membrane</location>
        <topology evidence="1">Multi-pass membrane protein</topology>
    </subcellularLocation>
</comment>
<sequence>MLFRFVWRYLRTRLLEVIGIIVLQVIATIAALNLPNLNARIIDEGVAQGDTDLIWELGAIMMGITLVQVITTAFAVYFSARTAMGLGAWARHRLFTHVQSFSAQNMHDFGAPSLITRSTNDVQQIQMVTLMTFLIMVQAPINGIGGVLMALRQNQRLSLLLLVVVPILAVVVGVIMAFLAPQFARLQKRIDTMNTVLREELTGIRVIRAFVRQPFIRERYDSVNASVRSVYLRIGILFSIMFPSVTLIISISSVAVVWFGGSLIDSGNMQIGALFAFINYLGMIFMAVMMAAMMFVMVPRAGVAAHRVTEVLDSAPTVVTPADPQSPSNMQTHNDEGDAAASEDSHHNTAPDPGQWVFSLDHVSVHYDGALSPVLNDISITLKPGTTTAIIGSTASGKTTLVNLLPRLMDPTDGTVRVNGVDARDIDLAQLRQHIAMVPQHAYLFSGTIAQTVSGLLDVTRTDNLTDEQLSRVERALEGAQATEFVSKLDGGVNYDVDPGGSNFSGGQRQRLSIARALYRDADLYIFDDSFSALDYATDARLRAGLSDHTGNAAIVVVAQRVASIRHADTIIVLEDGHIAGRGTHEDLMKSCTTYQEIVASQLSEEEAA</sequence>
<evidence type="ECO:0000259" key="9">
    <source>
        <dbReference type="PROSITE" id="PS50893"/>
    </source>
</evidence>
<evidence type="ECO:0000256" key="8">
    <source>
        <dbReference type="SAM" id="Phobius"/>
    </source>
</evidence>
<feature type="domain" description="ABC transporter" evidence="9">
    <location>
        <begin position="360"/>
        <end position="601"/>
    </location>
</feature>
<evidence type="ECO:0000256" key="6">
    <source>
        <dbReference type="ARBA" id="ARBA00023136"/>
    </source>
</evidence>
<feature type="transmembrane region" description="Helical" evidence="8">
    <location>
        <begin position="271"/>
        <end position="298"/>
    </location>
</feature>
<keyword evidence="4 11" id="KW-0067">ATP-binding</keyword>
<organism evidence="11 12">
    <name type="scientific">Schaalia radingae</name>
    <dbReference type="NCBI Taxonomy" id="131110"/>
    <lineage>
        <taxon>Bacteria</taxon>
        <taxon>Bacillati</taxon>
        <taxon>Actinomycetota</taxon>
        <taxon>Actinomycetes</taxon>
        <taxon>Actinomycetales</taxon>
        <taxon>Actinomycetaceae</taxon>
        <taxon>Schaalia</taxon>
    </lineage>
</organism>
<evidence type="ECO:0000256" key="2">
    <source>
        <dbReference type="ARBA" id="ARBA00022692"/>
    </source>
</evidence>
<reference evidence="11 12" key="1">
    <citation type="submission" date="2016-10" db="EMBL/GenBank/DDBJ databases">
        <authorList>
            <person name="Varghese N."/>
            <person name="Submissions S."/>
        </authorList>
    </citation>
    <scope>NUCLEOTIDE SEQUENCE [LARGE SCALE GENOMIC DNA]</scope>
    <source>
        <strain evidence="11 12">DSM 9169</strain>
    </source>
</reference>
<gene>
    <name evidence="11" type="ORF">SAMN04489714_1794</name>
</gene>
<dbReference type="Pfam" id="PF00664">
    <property type="entry name" value="ABC_membrane"/>
    <property type="match status" value="1"/>
</dbReference>
<feature type="domain" description="ABC transmembrane type-1" evidence="10">
    <location>
        <begin position="18"/>
        <end position="300"/>
    </location>
</feature>
<dbReference type="Gene3D" id="1.20.1560.10">
    <property type="entry name" value="ABC transporter type 1, transmembrane domain"/>
    <property type="match status" value="1"/>
</dbReference>
<feature type="transmembrane region" description="Helical" evidence="8">
    <location>
        <begin position="236"/>
        <end position="259"/>
    </location>
</feature>
<dbReference type="InterPro" id="IPR011527">
    <property type="entry name" value="ABC1_TM_dom"/>
</dbReference>
<dbReference type="SUPFAM" id="SSF52540">
    <property type="entry name" value="P-loop containing nucleoside triphosphate hydrolases"/>
    <property type="match status" value="1"/>
</dbReference>
<dbReference type="Proteomes" id="UP000198976">
    <property type="component" value="Chromosome I"/>
</dbReference>
<feature type="transmembrane region" description="Helical" evidence="8">
    <location>
        <begin position="157"/>
        <end position="180"/>
    </location>
</feature>
<keyword evidence="5 8" id="KW-1133">Transmembrane helix</keyword>
<dbReference type="PANTHER" id="PTHR43394:SF1">
    <property type="entry name" value="ATP-BINDING CASSETTE SUB-FAMILY B MEMBER 10, MITOCHONDRIAL"/>
    <property type="match status" value="1"/>
</dbReference>
<keyword evidence="12" id="KW-1185">Reference proteome</keyword>
<evidence type="ECO:0000256" key="3">
    <source>
        <dbReference type="ARBA" id="ARBA00022741"/>
    </source>
</evidence>
<dbReference type="PROSITE" id="PS00211">
    <property type="entry name" value="ABC_TRANSPORTER_1"/>
    <property type="match status" value="1"/>
</dbReference>
<dbReference type="InterPro" id="IPR039421">
    <property type="entry name" value="Type_1_exporter"/>
</dbReference>
<dbReference type="PANTHER" id="PTHR43394">
    <property type="entry name" value="ATP-DEPENDENT PERMEASE MDL1, MITOCHONDRIAL"/>
    <property type="match status" value="1"/>
</dbReference>
<dbReference type="SUPFAM" id="SSF90123">
    <property type="entry name" value="ABC transporter transmembrane region"/>
    <property type="match status" value="1"/>
</dbReference>
<feature type="transmembrane region" description="Helical" evidence="8">
    <location>
        <begin position="12"/>
        <end position="34"/>
    </location>
</feature>
<dbReference type="PROSITE" id="PS50929">
    <property type="entry name" value="ABC_TM1F"/>
    <property type="match status" value="1"/>
</dbReference>
<dbReference type="Pfam" id="PF00005">
    <property type="entry name" value="ABC_tran"/>
    <property type="match status" value="1"/>
</dbReference>
<evidence type="ECO:0000256" key="5">
    <source>
        <dbReference type="ARBA" id="ARBA00022989"/>
    </source>
</evidence>
<dbReference type="EMBL" id="LT629792">
    <property type="protein sequence ID" value="SDU04041.1"/>
    <property type="molecule type" value="Genomic_DNA"/>
</dbReference>
<evidence type="ECO:0000259" key="10">
    <source>
        <dbReference type="PROSITE" id="PS50929"/>
    </source>
</evidence>
<evidence type="ECO:0000256" key="7">
    <source>
        <dbReference type="SAM" id="MobiDB-lite"/>
    </source>
</evidence>
<protein>
    <submittedName>
        <fullName evidence="11">ATP-binding cassette, subfamily B</fullName>
    </submittedName>
</protein>
<feature type="transmembrane region" description="Helical" evidence="8">
    <location>
        <begin position="54"/>
        <end position="78"/>
    </location>
</feature>
<accession>A0ABY0VAR8</accession>
<dbReference type="InterPro" id="IPR036640">
    <property type="entry name" value="ABC1_TM_sf"/>
</dbReference>
<dbReference type="RefSeq" id="WP_070727708.1">
    <property type="nucleotide sequence ID" value="NZ_LT629792.1"/>
</dbReference>
<dbReference type="InterPro" id="IPR003593">
    <property type="entry name" value="AAA+_ATPase"/>
</dbReference>
<feature type="region of interest" description="Disordered" evidence="7">
    <location>
        <begin position="317"/>
        <end position="353"/>
    </location>
</feature>
<dbReference type="CDD" id="cd18548">
    <property type="entry name" value="ABC_6TM_Tm287_like"/>
    <property type="match status" value="1"/>
</dbReference>
<name>A0ABY0VAR8_9ACTO</name>
<evidence type="ECO:0000256" key="4">
    <source>
        <dbReference type="ARBA" id="ARBA00022840"/>
    </source>
</evidence>
<dbReference type="GO" id="GO:0005524">
    <property type="term" value="F:ATP binding"/>
    <property type="evidence" value="ECO:0007669"/>
    <property type="project" value="UniProtKB-KW"/>
</dbReference>
<keyword evidence="3" id="KW-0547">Nucleotide-binding</keyword>
<dbReference type="PROSITE" id="PS50893">
    <property type="entry name" value="ABC_TRANSPORTER_2"/>
    <property type="match status" value="1"/>
</dbReference>
<dbReference type="Gene3D" id="3.40.50.300">
    <property type="entry name" value="P-loop containing nucleotide triphosphate hydrolases"/>
    <property type="match status" value="1"/>
</dbReference>
<dbReference type="InterPro" id="IPR003439">
    <property type="entry name" value="ABC_transporter-like_ATP-bd"/>
</dbReference>
<keyword evidence="6 8" id="KW-0472">Membrane</keyword>
<feature type="compositionally biased region" description="Polar residues" evidence="7">
    <location>
        <begin position="323"/>
        <end position="332"/>
    </location>
</feature>
<keyword evidence="2 8" id="KW-0812">Transmembrane</keyword>
<dbReference type="InterPro" id="IPR027417">
    <property type="entry name" value="P-loop_NTPase"/>
</dbReference>
<dbReference type="InterPro" id="IPR017871">
    <property type="entry name" value="ABC_transporter-like_CS"/>
</dbReference>
<feature type="transmembrane region" description="Helical" evidence="8">
    <location>
        <begin position="127"/>
        <end position="151"/>
    </location>
</feature>
<evidence type="ECO:0000313" key="11">
    <source>
        <dbReference type="EMBL" id="SDU04041.1"/>
    </source>
</evidence>
<proteinExistence type="predicted"/>
<evidence type="ECO:0000313" key="12">
    <source>
        <dbReference type="Proteomes" id="UP000198976"/>
    </source>
</evidence>